<dbReference type="GeneID" id="54575791"/>
<sequence>MFCLRAAAPVQPAVGCYCCCQALRARTPAAASSSSAPRVQAVPSRSRLLFPPHGEFGLSLARALPNRFRPFSIVSARCTSSGAPCRAIYLPVASSRQSLSYLIPRSVVRSNRILPHAV</sequence>
<name>A0A6A6IB46_9PLEO</name>
<proteinExistence type="predicted"/>
<dbReference type="EMBL" id="ML987197">
    <property type="protein sequence ID" value="KAF2247636.1"/>
    <property type="molecule type" value="Genomic_DNA"/>
</dbReference>
<gene>
    <name evidence="1" type="ORF">BU26DRAFT_351092</name>
</gene>
<dbReference type="RefSeq" id="XP_033682640.1">
    <property type="nucleotide sequence ID" value="XM_033822461.1"/>
</dbReference>
<reference evidence="1" key="1">
    <citation type="journal article" date="2020" name="Stud. Mycol.">
        <title>101 Dothideomycetes genomes: a test case for predicting lifestyles and emergence of pathogens.</title>
        <authorList>
            <person name="Haridas S."/>
            <person name="Albert R."/>
            <person name="Binder M."/>
            <person name="Bloem J."/>
            <person name="Labutti K."/>
            <person name="Salamov A."/>
            <person name="Andreopoulos B."/>
            <person name="Baker S."/>
            <person name="Barry K."/>
            <person name="Bills G."/>
            <person name="Bluhm B."/>
            <person name="Cannon C."/>
            <person name="Castanera R."/>
            <person name="Culley D."/>
            <person name="Daum C."/>
            <person name="Ezra D."/>
            <person name="Gonzalez J."/>
            <person name="Henrissat B."/>
            <person name="Kuo A."/>
            <person name="Liang C."/>
            <person name="Lipzen A."/>
            <person name="Lutzoni F."/>
            <person name="Magnuson J."/>
            <person name="Mondo S."/>
            <person name="Nolan M."/>
            <person name="Ohm R."/>
            <person name="Pangilinan J."/>
            <person name="Park H.-J."/>
            <person name="Ramirez L."/>
            <person name="Alfaro M."/>
            <person name="Sun H."/>
            <person name="Tritt A."/>
            <person name="Yoshinaga Y."/>
            <person name="Zwiers L.-H."/>
            <person name="Turgeon B."/>
            <person name="Goodwin S."/>
            <person name="Spatafora J."/>
            <person name="Crous P."/>
            <person name="Grigoriev I."/>
        </authorList>
    </citation>
    <scope>NUCLEOTIDE SEQUENCE</scope>
    <source>
        <strain evidence="1">CBS 122368</strain>
    </source>
</reference>
<organism evidence="1 2">
    <name type="scientific">Trematosphaeria pertusa</name>
    <dbReference type="NCBI Taxonomy" id="390896"/>
    <lineage>
        <taxon>Eukaryota</taxon>
        <taxon>Fungi</taxon>
        <taxon>Dikarya</taxon>
        <taxon>Ascomycota</taxon>
        <taxon>Pezizomycotina</taxon>
        <taxon>Dothideomycetes</taxon>
        <taxon>Pleosporomycetidae</taxon>
        <taxon>Pleosporales</taxon>
        <taxon>Massarineae</taxon>
        <taxon>Trematosphaeriaceae</taxon>
        <taxon>Trematosphaeria</taxon>
    </lineage>
</organism>
<dbReference type="Proteomes" id="UP000800094">
    <property type="component" value="Unassembled WGS sequence"/>
</dbReference>
<keyword evidence="2" id="KW-1185">Reference proteome</keyword>
<evidence type="ECO:0000313" key="2">
    <source>
        <dbReference type="Proteomes" id="UP000800094"/>
    </source>
</evidence>
<dbReference type="AlphaFoldDB" id="A0A6A6IB46"/>
<protein>
    <submittedName>
        <fullName evidence="1">Uncharacterized protein</fullName>
    </submittedName>
</protein>
<accession>A0A6A6IB46</accession>
<evidence type="ECO:0000313" key="1">
    <source>
        <dbReference type="EMBL" id="KAF2247636.1"/>
    </source>
</evidence>